<keyword evidence="4 5" id="KW-0560">Oxidoreductase</keyword>
<keyword evidence="2 5" id="KW-0288">FMN</keyword>
<dbReference type="NCBIfam" id="NF003768">
    <property type="entry name" value="PRK05365.1"/>
    <property type="match status" value="1"/>
</dbReference>
<dbReference type="GO" id="GO:0016491">
    <property type="term" value="F:oxidoreductase activity"/>
    <property type="evidence" value="ECO:0007669"/>
    <property type="project" value="UniProtKB-UniRule"/>
</dbReference>
<evidence type="ECO:0000256" key="2">
    <source>
        <dbReference type="ARBA" id="ARBA00022643"/>
    </source>
</evidence>
<keyword evidence="8" id="KW-1185">Reference proteome</keyword>
<organism evidence="7 8">
    <name type="scientific">Paraburkholderia fynbosensis</name>
    <dbReference type="NCBI Taxonomy" id="1200993"/>
    <lineage>
        <taxon>Bacteria</taxon>
        <taxon>Pseudomonadati</taxon>
        <taxon>Pseudomonadota</taxon>
        <taxon>Betaproteobacteria</taxon>
        <taxon>Burkholderiales</taxon>
        <taxon>Burkholderiaceae</taxon>
        <taxon>Paraburkholderia</taxon>
    </lineage>
</organism>
<name>A0A6J5H1E1_9BURK</name>
<dbReference type="AlphaFoldDB" id="A0A6J5H1E1"/>
<gene>
    <name evidence="7" type="primary">rutE_3</name>
    <name evidence="7" type="ORF">LMG27177_07414</name>
</gene>
<dbReference type="EMBL" id="CADIKI010000042">
    <property type="protein sequence ID" value="CAB3810724.1"/>
    <property type="molecule type" value="Genomic_DNA"/>
</dbReference>
<keyword evidence="1 5" id="KW-0285">Flavoprotein</keyword>
<evidence type="ECO:0000259" key="6">
    <source>
        <dbReference type="Pfam" id="PF00881"/>
    </source>
</evidence>
<dbReference type="Proteomes" id="UP000494252">
    <property type="component" value="Unassembled WGS sequence"/>
</dbReference>
<feature type="domain" description="Nitroreductase" evidence="6">
    <location>
        <begin position="25"/>
        <end position="159"/>
    </location>
</feature>
<evidence type="ECO:0000256" key="1">
    <source>
        <dbReference type="ARBA" id="ARBA00022630"/>
    </source>
</evidence>
<evidence type="ECO:0000313" key="7">
    <source>
        <dbReference type="EMBL" id="CAB3810724.1"/>
    </source>
</evidence>
<proteinExistence type="inferred from homology"/>
<dbReference type="EC" id="1.-.-.-" evidence="5"/>
<dbReference type="InterPro" id="IPR050461">
    <property type="entry name" value="Nitroreductase_HadB/RutE"/>
</dbReference>
<dbReference type="InterPro" id="IPR000415">
    <property type="entry name" value="Nitroreductase-like"/>
</dbReference>
<evidence type="ECO:0000313" key="8">
    <source>
        <dbReference type="Proteomes" id="UP000494252"/>
    </source>
</evidence>
<reference evidence="7 8" key="1">
    <citation type="submission" date="2020-04" db="EMBL/GenBank/DDBJ databases">
        <authorList>
            <person name="De Canck E."/>
        </authorList>
    </citation>
    <scope>NUCLEOTIDE SEQUENCE [LARGE SCALE GENOMIC DNA]</scope>
    <source>
        <strain evidence="7 8">LMG 27177</strain>
    </source>
</reference>
<dbReference type="PANTHER" id="PTHR43543">
    <property type="entry name" value="MALONIC SEMIALDEHYDE REDUCTASE RUTE-RELATED"/>
    <property type="match status" value="1"/>
</dbReference>
<dbReference type="SUPFAM" id="SSF55469">
    <property type="entry name" value="FMN-dependent nitroreductase-like"/>
    <property type="match status" value="1"/>
</dbReference>
<dbReference type="HAMAP" id="MF_01204">
    <property type="entry name" value="Oxidoreductase_RutE_HadB"/>
    <property type="match status" value="1"/>
</dbReference>
<comment type="similarity">
    <text evidence="5">Belongs to the nitroreductase family. HadB/RutE subfamily.</text>
</comment>
<dbReference type="PANTHER" id="PTHR43543:SF1">
    <property type="entry name" value="MALONIC SEMIALDEHYDE REDUCTASE RUTE-RELATED"/>
    <property type="match status" value="1"/>
</dbReference>
<dbReference type="InterPro" id="IPR023936">
    <property type="entry name" value="RutE-like"/>
</dbReference>
<accession>A0A6J5H1E1</accession>
<evidence type="ECO:0000256" key="5">
    <source>
        <dbReference type="HAMAP-Rule" id="MF_01204"/>
    </source>
</evidence>
<dbReference type="CDD" id="cd02148">
    <property type="entry name" value="RutE-like"/>
    <property type="match status" value="1"/>
</dbReference>
<keyword evidence="3 5" id="KW-0521">NADP</keyword>
<dbReference type="Gene3D" id="3.40.109.10">
    <property type="entry name" value="NADH Oxidase"/>
    <property type="match status" value="1"/>
</dbReference>
<evidence type="ECO:0000256" key="4">
    <source>
        <dbReference type="ARBA" id="ARBA00023002"/>
    </source>
</evidence>
<evidence type="ECO:0000256" key="3">
    <source>
        <dbReference type="ARBA" id="ARBA00022857"/>
    </source>
</evidence>
<dbReference type="InterPro" id="IPR029479">
    <property type="entry name" value="Nitroreductase"/>
</dbReference>
<comment type="cofactor">
    <cofactor evidence="5">
        <name>FMN</name>
        <dbReference type="ChEBI" id="CHEBI:58210"/>
    </cofactor>
</comment>
<dbReference type="Pfam" id="PF00881">
    <property type="entry name" value="Nitroreductase"/>
    <property type="match status" value="1"/>
</dbReference>
<keyword evidence="5" id="KW-0520">NAD</keyword>
<protein>
    <recommendedName>
        <fullName evidence="5">Putative NADH dehydrogenase/NAD(P)H nitroreductase LMG27177_07414</fullName>
        <ecNumber evidence="5">1.-.-.-</ecNumber>
    </recommendedName>
</protein>
<sequence>MEKALNSDALDVVFRSARTQNGWLDKAVSDAQLNELYELLKHGPTSMNTCPARFVFLRTAEAKARLLPALLPGNVDKTAAAPVCVIVGYDRRFHDKLPTRFPHRPEARAIFEGKQELIESTAFRNGSLQGAYLIIAARALGLDCGPMSGFDTAKVNAEFFPEGDVAVNFLCNLGYGDSSKVLDRLPRPSFEEACTLL</sequence>
<dbReference type="RefSeq" id="WP_175166331.1">
    <property type="nucleotide sequence ID" value="NZ_CADIKI010000042.1"/>
</dbReference>